<comment type="caution">
    <text evidence="2">The sequence shown here is derived from an EMBL/GenBank/DDBJ whole genome shotgun (WGS) entry which is preliminary data.</text>
</comment>
<dbReference type="InterPro" id="IPR042001">
    <property type="entry name" value="Sortase_F"/>
</dbReference>
<protein>
    <submittedName>
        <fullName evidence="2">Sortase (Surface protein transpeptidase)</fullName>
    </submittedName>
</protein>
<dbReference type="Proteomes" id="UP000572670">
    <property type="component" value="Unassembled WGS sequence"/>
</dbReference>
<keyword evidence="1" id="KW-0378">Hydrolase</keyword>
<proteinExistence type="predicted"/>
<dbReference type="SUPFAM" id="SSF63817">
    <property type="entry name" value="Sortase"/>
    <property type="match status" value="1"/>
</dbReference>
<dbReference type="GeneID" id="93363503"/>
<dbReference type="RefSeq" id="WP_158604212.1">
    <property type="nucleotide sequence ID" value="NZ_BAAAYW010000006.1"/>
</dbReference>
<name>A0ABR6D0Y0_9MICC</name>
<evidence type="ECO:0000313" key="3">
    <source>
        <dbReference type="Proteomes" id="UP000572670"/>
    </source>
</evidence>
<dbReference type="InterPro" id="IPR023365">
    <property type="entry name" value="Sortase_dom-sf"/>
</dbReference>
<dbReference type="EMBL" id="JACJIK010000001">
    <property type="protein sequence ID" value="MBA9059440.1"/>
    <property type="molecule type" value="Genomic_DNA"/>
</dbReference>
<keyword evidence="3" id="KW-1185">Reference proteome</keyword>
<gene>
    <name evidence="2" type="ORF">HDA34_001147</name>
</gene>
<dbReference type="InterPro" id="IPR005754">
    <property type="entry name" value="Sortase"/>
</dbReference>
<organism evidence="2 3">
    <name type="scientific">Micrococcus yunnanensis</name>
    <dbReference type="NCBI Taxonomy" id="566027"/>
    <lineage>
        <taxon>Bacteria</taxon>
        <taxon>Bacillati</taxon>
        <taxon>Actinomycetota</taxon>
        <taxon>Actinomycetes</taxon>
        <taxon>Micrococcales</taxon>
        <taxon>Micrococcaceae</taxon>
        <taxon>Micrococcus</taxon>
    </lineage>
</organism>
<dbReference type="Gene3D" id="2.40.260.10">
    <property type="entry name" value="Sortase"/>
    <property type="match status" value="1"/>
</dbReference>
<evidence type="ECO:0000256" key="1">
    <source>
        <dbReference type="ARBA" id="ARBA00022801"/>
    </source>
</evidence>
<accession>A0ABR6D0Y0</accession>
<reference evidence="2 3" key="1">
    <citation type="submission" date="2020-08" db="EMBL/GenBank/DDBJ databases">
        <title>Sequencing the genomes of 1000 actinobacteria strains.</title>
        <authorList>
            <person name="Klenk H.-P."/>
        </authorList>
    </citation>
    <scope>NUCLEOTIDE SEQUENCE [LARGE SCALE GENOMIC DNA]</scope>
    <source>
        <strain evidence="2 3">DSM 21948</strain>
    </source>
</reference>
<dbReference type="Pfam" id="PF04203">
    <property type="entry name" value="Sortase"/>
    <property type="match status" value="1"/>
</dbReference>
<evidence type="ECO:0000313" key="2">
    <source>
        <dbReference type="EMBL" id="MBA9059440.1"/>
    </source>
</evidence>
<dbReference type="CDD" id="cd05829">
    <property type="entry name" value="Sortase_F"/>
    <property type="match status" value="1"/>
</dbReference>
<sequence length="144" mass="14983">MDYPAIGATLSVVSVGVTEDGAMELPDDSSVGGWYRHGSAPGDPEGTAVIASHSGSPRNPVGALYGLRQAAVGDEVTVTDAAGTARRYRVASTQSLGKGELDLSPYFRRDGAAELVLITCGGEWLPDERDYTENIVTIATPVEG</sequence>